<evidence type="ECO:0000256" key="1">
    <source>
        <dbReference type="ARBA" id="ARBA00004613"/>
    </source>
</evidence>
<dbReference type="Pfam" id="PF00404">
    <property type="entry name" value="Dockerin_1"/>
    <property type="match status" value="1"/>
</dbReference>
<dbReference type="InterPro" id="IPR033764">
    <property type="entry name" value="Sdr_B"/>
</dbReference>
<keyword evidence="3" id="KW-0732">Signal</keyword>
<dbReference type="InterPro" id="IPR002105">
    <property type="entry name" value="Dockerin_1_rpt"/>
</dbReference>
<dbReference type="RefSeq" id="WP_145208943.1">
    <property type="nucleotide sequence ID" value="NZ_CP036432.1"/>
</dbReference>
<evidence type="ECO:0000256" key="4">
    <source>
        <dbReference type="SAM" id="MobiDB-lite"/>
    </source>
</evidence>
<evidence type="ECO:0000256" key="3">
    <source>
        <dbReference type="ARBA" id="ARBA00022729"/>
    </source>
</evidence>
<evidence type="ECO:0000259" key="6">
    <source>
        <dbReference type="Pfam" id="PF20009"/>
    </source>
</evidence>
<evidence type="ECO:0000259" key="5">
    <source>
        <dbReference type="Pfam" id="PF17210"/>
    </source>
</evidence>
<dbReference type="Pfam" id="PF20009">
    <property type="entry name" value="GEVED"/>
    <property type="match status" value="1"/>
</dbReference>
<dbReference type="EMBL" id="CP036432">
    <property type="protein sequence ID" value="QDV82847.1"/>
    <property type="molecule type" value="Genomic_DNA"/>
</dbReference>
<dbReference type="SUPFAM" id="SSF55486">
    <property type="entry name" value="Metalloproteases ('zincins'), catalytic domain"/>
    <property type="match status" value="1"/>
</dbReference>
<accession>A0ABX5XMD3</accession>
<reference evidence="7 8" key="1">
    <citation type="submission" date="2019-02" db="EMBL/GenBank/DDBJ databases">
        <title>Deep-cultivation of Planctomycetes and their phenomic and genomic characterization uncovers novel biology.</title>
        <authorList>
            <person name="Wiegand S."/>
            <person name="Jogler M."/>
            <person name="Boedeker C."/>
            <person name="Pinto D."/>
            <person name="Vollmers J."/>
            <person name="Rivas-Marin E."/>
            <person name="Kohn T."/>
            <person name="Peeters S.H."/>
            <person name="Heuer A."/>
            <person name="Rast P."/>
            <person name="Oberbeckmann S."/>
            <person name="Bunk B."/>
            <person name="Jeske O."/>
            <person name="Meyerdierks A."/>
            <person name="Storesund J.E."/>
            <person name="Kallscheuer N."/>
            <person name="Luecker S."/>
            <person name="Lage O.M."/>
            <person name="Pohl T."/>
            <person name="Merkel B.J."/>
            <person name="Hornburger P."/>
            <person name="Mueller R.-W."/>
            <person name="Bruemmer F."/>
            <person name="Labrenz M."/>
            <person name="Spormann A.M."/>
            <person name="Op den Camp H."/>
            <person name="Overmann J."/>
            <person name="Amann R."/>
            <person name="Jetten M.S.M."/>
            <person name="Mascher T."/>
            <person name="Medema M.H."/>
            <person name="Devos D.P."/>
            <person name="Kaster A.-K."/>
            <person name="Ovreas L."/>
            <person name="Rohde M."/>
            <person name="Galperin M.Y."/>
            <person name="Jogler C."/>
        </authorList>
    </citation>
    <scope>NUCLEOTIDE SEQUENCE [LARGE SCALE GENOMIC DNA]</scope>
    <source>
        <strain evidence="7 8">TBK1r</strain>
    </source>
</reference>
<dbReference type="Pfam" id="PF17210">
    <property type="entry name" value="SdrD_B"/>
    <property type="match status" value="1"/>
</dbReference>
<feature type="compositionally biased region" description="Basic residues" evidence="4">
    <location>
        <begin position="29"/>
        <end position="45"/>
    </location>
</feature>
<dbReference type="Proteomes" id="UP000318081">
    <property type="component" value="Chromosome"/>
</dbReference>
<gene>
    <name evidence="7" type="primary">sdrD_3</name>
    <name evidence="7" type="ORF">TBK1r_17790</name>
</gene>
<dbReference type="InterPro" id="IPR045474">
    <property type="entry name" value="GEVED"/>
</dbReference>
<evidence type="ECO:0000256" key="2">
    <source>
        <dbReference type="ARBA" id="ARBA00022525"/>
    </source>
</evidence>
<dbReference type="Pfam" id="PF17963">
    <property type="entry name" value="Big_9"/>
    <property type="match status" value="2"/>
</dbReference>
<keyword evidence="2" id="KW-0964">Secreted</keyword>
<protein>
    <submittedName>
        <fullName evidence="7">Serine-aspartate repeat-containing protein D</fullName>
    </submittedName>
</protein>
<feature type="domain" description="GEVED" evidence="6">
    <location>
        <begin position="811"/>
        <end position="883"/>
    </location>
</feature>
<keyword evidence="8" id="KW-1185">Reference proteome</keyword>
<dbReference type="Gene3D" id="2.60.40.10">
    <property type="entry name" value="Immunoglobulins"/>
    <property type="match status" value="2"/>
</dbReference>
<dbReference type="SUPFAM" id="SSF117074">
    <property type="entry name" value="Hypothetical protein PA1324"/>
    <property type="match status" value="1"/>
</dbReference>
<name>A0ABX5XMD3_9BACT</name>
<dbReference type="SUPFAM" id="SSF63446">
    <property type="entry name" value="Type I dockerin domain"/>
    <property type="match status" value="1"/>
</dbReference>
<sequence>MIQRTESEILSPNASNNEMSDMNVDSSRKQRKTRRSRGGQRRQRRRLLMEGLESRKLLAAVSSAGSSNAPIDTDLFAPSNPRNIGTVPAFVVNEAETANQQGVNDSRFSAQFLPLGTGPGEEDTIDINGSLPVTISGQGNVNADLDTYAFNLRAGDILDIAVVGAGANLTVLYGPSQFGTTYNPRATNGAFWFGTDSNQGLIHPDPSPLMTSGNAVGAQVVPHDGTYYLLVAPSTTSVNYTVGLRVYRPISESLPIGAQQTIYLDFEGGFYPSTLFPGSTNPFGIIRFSSLRENMAALGLQNTSEAVYNELIDKTVNLVHSDFYSVITDGQNGDYNSTGNPGDFGIRILNSRDAALGLYPEPALDDPLVTRLFIGGTIADAGIDGILGIAQSLDIGNFDMSENSILPIDFFLAAATQFPIDNSKSVLDAVARSMAWTVSHEAGHTFGLRHTDGTNAVGSIIDGVGPRRDEFGMGVGFDGIFGTDDDTIPNFSIDRFDLNEGLFGFQDTANALAYSLSTGTVGTGITGRVFNDLNRDGRGTGDPGLPGVTVFADIIQNGFIDPTEPVAVSDGNGLYSLNVAAGTTYNVLAVTPPQFAASLPTTRFASGGDSGIDFGFTKVISDITGTKFADTNGNGVFDSTESGIEGVYIYLDLDGDDSPDIGEPSAITDANGRYSINFPGPGTYTIREVVGPGFVQTFPSGGEHVVNFNGIGLTDNYNFGNLPSRDYGDAPDTYQTTVAANGPSHGISTALGLGALVDRETDGIPTTSALGDDLNNIDDEDGVLLLSPLGPGGTASLSVTTRNTTGSAAFLQGWIDFNANGVFDASEQVFKDLQLAAGTSTLTVNVPTDAVVGSTFARFRYSPTAGLGVGGEADSGEVEDYQFDILQQAAVANDDNFTVSRNSLSNRLDVLANDFETSVTQLRIISTNTTGTVGTRGVVSIIENGRAISYTPPNGFTGRDVFQYVVVDQTGTQYTATVVVNVNFRSNVPIAVDDTFDIPQGSANRALNVLDNDVPSIFGGISITSVTAGDQGGQVTLEGGGQTIRYTPQPGFAGTEQFTYSIEDANGSISTAQVTVNSQPGALNDDLVDFTIGIFDVVNNKPISSVQVGQPFYVRVFVEELNNPNFSPEGVASAFLDLLYTDELVSTNDTISTDSFGFDITFGENFQGGGFKLGDAIVPGLINDVGAVQPIPGDGNLIQHTDPAELFTLTMTGISPGVALFAADPADSPVAETILVGEDVALTPAQQRLGRTELTIFPASDNFASAIDDAFVDGFDSVGNRIVQSVLPNTLDVLDNDLFGPTGTLQEFGIVTAPSLGTAVVNRNGTPTDFSDDTIDYFADVNANGFDSFTYVIVSSDGVRSIAEVTMAIGDAANDDIVDISFGLVDEFGNSITSVASGQTFGVQVFVEDLRTEFQGNTFVFAAYLDMLYDTGIINPAPAAGGGRYDFRVAFDGDFNASTGVGTAARRGIIDEFGSLLLQNVAEGGGVAEPNLMATVFFTAGTVFQDTVTQVIGSPADSSPFQDTLLRDRDEPVDVSQIRYHALNVTVRAASALQNQAMPEDVNNDGFVTPSDALTVINALAREGEGEAQRLGMYTDVNGDMKTTALDALRVINHLALIAAQTGEGEAVVSDQLASNVAATDPASRDEAFADLSLQAKLVSVADSDETQATSQSVALTFADADDEDDDLLALLADDQSELA</sequence>
<evidence type="ECO:0000313" key="7">
    <source>
        <dbReference type="EMBL" id="QDV82847.1"/>
    </source>
</evidence>
<feature type="domain" description="SD-repeat containing protein B" evidence="5">
    <location>
        <begin position="628"/>
        <end position="702"/>
    </location>
</feature>
<evidence type="ECO:0000313" key="8">
    <source>
        <dbReference type="Proteomes" id="UP000318081"/>
    </source>
</evidence>
<organism evidence="7 8">
    <name type="scientific">Stieleria magnilauensis</name>
    <dbReference type="NCBI Taxonomy" id="2527963"/>
    <lineage>
        <taxon>Bacteria</taxon>
        <taxon>Pseudomonadati</taxon>
        <taxon>Planctomycetota</taxon>
        <taxon>Planctomycetia</taxon>
        <taxon>Pirellulales</taxon>
        <taxon>Pirellulaceae</taxon>
        <taxon>Stieleria</taxon>
    </lineage>
</organism>
<dbReference type="InterPro" id="IPR036439">
    <property type="entry name" value="Dockerin_dom_sf"/>
</dbReference>
<proteinExistence type="predicted"/>
<feature type="region of interest" description="Disordered" evidence="4">
    <location>
        <begin position="1"/>
        <end position="45"/>
    </location>
</feature>
<dbReference type="Gene3D" id="1.10.1330.10">
    <property type="entry name" value="Dockerin domain"/>
    <property type="match status" value="1"/>
</dbReference>
<dbReference type="InterPro" id="IPR013783">
    <property type="entry name" value="Ig-like_fold"/>
</dbReference>
<dbReference type="Gene3D" id="2.60.40.3440">
    <property type="match status" value="2"/>
</dbReference>
<comment type="subcellular location">
    <subcellularLocation>
        <location evidence="1">Secreted</location>
    </subcellularLocation>
</comment>
<feature type="compositionally biased region" description="Polar residues" evidence="4">
    <location>
        <begin position="8"/>
        <end position="25"/>
    </location>
</feature>